<dbReference type="GO" id="GO:0004366">
    <property type="term" value="F:glycerol-3-phosphate O-acyltransferase activity"/>
    <property type="evidence" value="ECO:0007669"/>
    <property type="project" value="TreeGrafter"/>
</dbReference>
<feature type="region of interest" description="Disordered" evidence="1">
    <location>
        <begin position="984"/>
        <end position="1042"/>
    </location>
</feature>
<evidence type="ECO:0000313" key="5">
    <source>
        <dbReference type="Proteomes" id="UP000604046"/>
    </source>
</evidence>
<sequence>MHSRASFRSSAYERKVLSLRSFRERDRNSLGVSLVFWGRSRTVRTAARELGLLLASVVLLSFDELNPVKVLCSYTRWFMGISEVHLGVLASMLLLALGVNQRDHILYNCARKVLLSSPEITTTSRLILETHLVPGVLFTAFPLLVHRLGTDTNFTVEVSQGSQLQVQGLEKLLKVKEVQSSTELTLDVPATSSTTASFKVHPKVDQSGMYGQVYKNLCSGKCLGIFPEGGSHDRTDLLPLKAGVAVIALEALRLHHINVPIVPVGLNYFRGNGVRSTSHAAKLHEALEVHDTYETNRREATEEVLDQVAAAMRSVVIVPTEDYKTLQQIFMVHVLYASVLQLLIVLGLIGRSIQIPLSSADITAMPQVGPPAVSSECPDSHVFSLEMSRRLAVEEVAEGEGKHVPKAPREAKQKQLVEEAEARPVEARPVAARPVEARAEEAVGLRPQAEAPKPPDELGMAAETGAEQAEHADMDGDVRKDCKIEMPRTQQTQHGLTIQHASPCKPGVLQDDAGDKTSRLAALAAWNAAADAERRGLWQSGGLLKRRLSAKQRPMVTPALGKPNVPKQPTSKWEERATGPLRRDWVATATARKSFRKRALVTHPDKGGRPEDFQAVVTAFEVLTDSQRRDEYDRSLLASGNTDGGVTACMDVDSVDVECSTDVGNDELSARRAVREALIRLSSASPAEQKRILKELQTKVKSGPLNMGFSQLRQDGGKSKPLSLAGLLNSGVFAAAGLHFEPSLELLAAGGKACVRTQTTFSLAEAIDWHITLTQIKDKSGHLGWNGGGTFGVTSARKKQLPAAGSNSYCQVKVHISPCEWGSGKCQTITPATSDLSLALMIKRRTLDSKACDKARGGLRNMKREVSALESCVHKSLAASEACAHSQEAPSNRCKVAAWTEKERVVRQQEEFTVLKVMAAELRNRHRKGECEDWIQEAQSAMELRDLSGLHTSVTKLKYLDTEQRSATRSLLVGDLYDIAEQSRGDATPIAGGEETPEDSNARAARRKKRNQAFRLGILESEAQPDPSAQRRGSAAPADPDDDYAAYGEYQVRWSAADQRKAIQSPLLPSSQTGRPDAVIRATLNHSALPGWCALRAAARVVRVTVDAHVTRTFKNFVYNDYWFQQPGFVRLSSPLWDASRSGSRPLALAQRLCRFMSSPNHQGLFSYMDLGKAPVEALQDVDVQTAISRMPRLQDVVFPIDGWARSADRSRFLSCLPPGASAWGRRV</sequence>
<comment type="caution">
    <text evidence="4">The sequence shown here is derived from an EMBL/GenBank/DDBJ whole genome shotgun (WGS) entry which is preliminary data.</text>
</comment>
<dbReference type="Pfam" id="PF00226">
    <property type="entry name" value="DnaJ"/>
    <property type="match status" value="1"/>
</dbReference>
<keyword evidence="2" id="KW-1133">Transmembrane helix</keyword>
<dbReference type="GO" id="GO:0016287">
    <property type="term" value="F:glycerone-phosphate O-acyltransferase activity"/>
    <property type="evidence" value="ECO:0007669"/>
    <property type="project" value="TreeGrafter"/>
</dbReference>
<feature type="transmembrane region" description="Helical" evidence="2">
    <location>
        <begin position="46"/>
        <end position="62"/>
    </location>
</feature>
<proteinExistence type="predicted"/>
<gene>
    <name evidence="4" type="primary">SCT1</name>
    <name evidence="4" type="ORF">SNAT2548_LOCUS33384</name>
</gene>
<dbReference type="PROSITE" id="PS50076">
    <property type="entry name" value="DNAJ_2"/>
    <property type="match status" value="1"/>
</dbReference>
<reference evidence="4" key="1">
    <citation type="submission" date="2021-02" db="EMBL/GenBank/DDBJ databases">
        <authorList>
            <person name="Dougan E. K."/>
            <person name="Rhodes N."/>
            <person name="Thang M."/>
            <person name="Chan C."/>
        </authorList>
    </citation>
    <scope>NUCLEOTIDE SEQUENCE</scope>
</reference>
<feature type="transmembrane region" description="Helical" evidence="2">
    <location>
        <begin position="329"/>
        <end position="349"/>
    </location>
</feature>
<dbReference type="SUPFAM" id="SSF46565">
    <property type="entry name" value="Chaperone J-domain"/>
    <property type="match status" value="1"/>
</dbReference>
<keyword evidence="5" id="KW-1185">Reference proteome</keyword>
<dbReference type="PROSITE" id="PS00636">
    <property type="entry name" value="DNAJ_1"/>
    <property type="match status" value="1"/>
</dbReference>
<feature type="compositionally biased region" description="Basic and acidic residues" evidence="1">
    <location>
        <begin position="396"/>
        <end position="426"/>
    </location>
</feature>
<evidence type="ECO:0000313" key="4">
    <source>
        <dbReference type="EMBL" id="CAE7585589.1"/>
    </source>
</evidence>
<dbReference type="InterPro" id="IPR002123">
    <property type="entry name" value="Plipid/glycerol_acylTrfase"/>
</dbReference>
<dbReference type="InterPro" id="IPR001623">
    <property type="entry name" value="DnaJ_domain"/>
</dbReference>
<dbReference type="SUPFAM" id="SSF69593">
    <property type="entry name" value="Glycerol-3-phosphate (1)-acyltransferase"/>
    <property type="match status" value="1"/>
</dbReference>
<keyword evidence="2" id="KW-0812">Transmembrane</keyword>
<dbReference type="InterPro" id="IPR052744">
    <property type="entry name" value="GPAT/DAPAT"/>
</dbReference>
<dbReference type="PANTHER" id="PTHR31605">
    <property type="entry name" value="GLYCEROL-3-PHOSPHATE O-ACYLTRANSFERASE 1"/>
    <property type="match status" value="1"/>
</dbReference>
<dbReference type="Pfam" id="PF01553">
    <property type="entry name" value="Acyltransferase"/>
    <property type="match status" value="1"/>
</dbReference>
<evidence type="ECO:0000259" key="3">
    <source>
        <dbReference type="PROSITE" id="PS50076"/>
    </source>
</evidence>
<protein>
    <submittedName>
        <fullName evidence="4">SCT1 protein</fullName>
    </submittedName>
</protein>
<dbReference type="EMBL" id="CAJNDS010002755">
    <property type="protein sequence ID" value="CAE7585589.1"/>
    <property type="molecule type" value="Genomic_DNA"/>
</dbReference>
<accession>A0A812UTR3</accession>
<organism evidence="4 5">
    <name type="scientific">Symbiodinium natans</name>
    <dbReference type="NCBI Taxonomy" id="878477"/>
    <lineage>
        <taxon>Eukaryota</taxon>
        <taxon>Sar</taxon>
        <taxon>Alveolata</taxon>
        <taxon>Dinophyceae</taxon>
        <taxon>Suessiales</taxon>
        <taxon>Symbiodiniaceae</taxon>
        <taxon>Symbiodinium</taxon>
    </lineage>
</organism>
<evidence type="ECO:0000256" key="2">
    <source>
        <dbReference type="SAM" id="Phobius"/>
    </source>
</evidence>
<dbReference type="PANTHER" id="PTHR31605:SF0">
    <property type="entry name" value="GLYCEROL-3-PHOSPHATE O-ACYLTRANSFERASE 1"/>
    <property type="match status" value="1"/>
</dbReference>
<dbReference type="Gene3D" id="1.10.287.110">
    <property type="entry name" value="DnaJ domain"/>
    <property type="match status" value="1"/>
</dbReference>
<dbReference type="InterPro" id="IPR018253">
    <property type="entry name" value="DnaJ_domain_CS"/>
</dbReference>
<feature type="domain" description="J" evidence="3">
    <location>
        <begin position="571"/>
        <end position="636"/>
    </location>
</feature>
<feature type="transmembrane region" description="Helical" evidence="2">
    <location>
        <begin position="74"/>
        <end position="97"/>
    </location>
</feature>
<dbReference type="Proteomes" id="UP000604046">
    <property type="component" value="Unassembled WGS sequence"/>
</dbReference>
<dbReference type="AlphaFoldDB" id="A0A812UTR3"/>
<dbReference type="GO" id="GO:0008654">
    <property type="term" value="P:phospholipid biosynthetic process"/>
    <property type="evidence" value="ECO:0007669"/>
    <property type="project" value="TreeGrafter"/>
</dbReference>
<dbReference type="OrthoDB" id="2427554at2759"/>
<keyword evidence="2" id="KW-0472">Membrane</keyword>
<dbReference type="CDD" id="cd06257">
    <property type="entry name" value="DnaJ"/>
    <property type="match status" value="1"/>
</dbReference>
<feature type="region of interest" description="Disordered" evidence="1">
    <location>
        <begin position="396"/>
        <end position="459"/>
    </location>
</feature>
<evidence type="ECO:0000256" key="1">
    <source>
        <dbReference type="SAM" id="MobiDB-lite"/>
    </source>
</evidence>
<name>A0A812UTR3_9DINO</name>
<dbReference type="InterPro" id="IPR036869">
    <property type="entry name" value="J_dom_sf"/>
</dbReference>